<feature type="transmembrane region" description="Helical" evidence="2">
    <location>
        <begin position="12"/>
        <end position="34"/>
    </location>
</feature>
<evidence type="ECO:0000313" key="4">
    <source>
        <dbReference type="EMBL" id="OHV22544.1"/>
    </source>
</evidence>
<sequence>MADLRQVRNTDGWLIFAAVIMFIVGFHNLIYGIASLRDYIVIVDNLYSTSTGTGVIYANTTFWGWLWIVVGIVQMGIAFGIAAGNELSRWVGIVIAALNAIGQLAFMAAFPIWSVIIIAIDVLVIYALATYQTRGRGGAAEPYPSDRPGMTRGAPTTARSGVRAGAGGGYDRDQGYTSDQGYASQPGQTGRGEGYPAGPPDPGQRSGGPGLRPGDPGYRDPSRKDGPGGSGAGIR</sequence>
<accession>A0A1S1PRI4</accession>
<evidence type="ECO:0000256" key="2">
    <source>
        <dbReference type="SAM" id="Phobius"/>
    </source>
</evidence>
<dbReference type="InterPro" id="IPR055568">
    <property type="entry name" value="DUF7144"/>
</dbReference>
<feature type="transmembrane region" description="Helical" evidence="2">
    <location>
        <begin position="90"/>
        <end position="106"/>
    </location>
</feature>
<organism evidence="4 5">
    <name type="scientific">Parafrankia soli</name>
    <dbReference type="NCBI Taxonomy" id="2599596"/>
    <lineage>
        <taxon>Bacteria</taxon>
        <taxon>Bacillati</taxon>
        <taxon>Actinomycetota</taxon>
        <taxon>Actinomycetes</taxon>
        <taxon>Frankiales</taxon>
        <taxon>Frankiaceae</taxon>
        <taxon>Parafrankia</taxon>
    </lineage>
</organism>
<evidence type="ECO:0000256" key="1">
    <source>
        <dbReference type="SAM" id="MobiDB-lite"/>
    </source>
</evidence>
<feature type="domain" description="DUF7144" evidence="3">
    <location>
        <begin position="13"/>
        <end position="132"/>
    </location>
</feature>
<dbReference type="Pfam" id="PF23636">
    <property type="entry name" value="DUF7144"/>
    <property type="match status" value="1"/>
</dbReference>
<keyword evidence="2" id="KW-0472">Membrane</keyword>
<dbReference type="EMBL" id="MAXA01000246">
    <property type="protein sequence ID" value="OHV22544.1"/>
    <property type="molecule type" value="Genomic_DNA"/>
</dbReference>
<reference evidence="5" key="1">
    <citation type="submission" date="2016-07" db="EMBL/GenBank/DDBJ databases">
        <title>Frankia sp. NRRL B-16219 Genome sequencing.</title>
        <authorList>
            <person name="Ghodhbane-Gtari F."/>
            <person name="Swanson E."/>
            <person name="Gueddou A."/>
            <person name="Louati M."/>
            <person name="Nouioui I."/>
            <person name="Hezbri K."/>
            <person name="Abebe-Akele F."/>
            <person name="Simpson S."/>
            <person name="Morris K."/>
            <person name="Thomas K."/>
            <person name="Gtari M."/>
            <person name="Tisa L.S."/>
        </authorList>
    </citation>
    <scope>NUCLEOTIDE SEQUENCE [LARGE SCALE GENOMIC DNA]</scope>
    <source>
        <strain evidence="5">NRRL B-16219</strain>
    </source>
</reference>
<gene>
    <name evidence="4" type="ORF">BBK14_07155</name>
</gene>
<comment type="caution">
    <text evidence="4">The sequence shown here is derived from an EMBL/GenBank/DDBJ whole genome shotgun (WGS) entry which is preliminary data.</text>
</comment>
<keyword evidence="2" id="KW-0812">Transmembrane</keyword>
<dbReference type="RefSeq" id="WP_071066158.1">
    <property type="nucleotide sequence ID" value="NZ_JBFLUH010000068.1"/>
</dbReference>
<feature type="region of interest" description="Disordered" evidence="1">
    <location>
        <begin position="135"/>
        <end position="235"/>
    </location>
</feature>
<feature type="compositionally biased region" description="Basic and acidic residues" evidence="1">
    <location>
        <begin position="217"/>
        <end position="226"/>
    </location>
</feature>
<dbReference type="OrthoDB" id="4482242at2"/>
<dbReference type="AlphaFoldDB" id="A0A1S1PRI4"/>
<evidence type="ECO:0000313" key="5">
    <source>
        <dbReference type="Proteomes" id="UP000179769"/>
    </source>
</evidence>
<feature type="transmembrane region" description="Helical" evidence="2">
    <location>
        <begin position="62"/>
        <end position="83"/>
    </location>
</feature>
<name>A0A1S1PRI4_9ACTN</name>
<keyword evidence="2" id="KW-1133">Transmembrane helix</keyword>
<feature type="transmembrane region" description="Helical" evidence="2">
    <location>
        <begin position="112"/>
        <end position="129"/>
    </location>
</feature>
<dbReference type="Proteomes" id="UP000179769">
    <property type="component" value="Unassembled WGS sequence"/>
</dbReference>
<proteinExistence type="predicted"/>
<evidence type="ECO:0000259" key="3">
    <source>
        <dbReference type="Pfam" id="PF23636"/>
    </source>
</evidence>
<feature type="compositionally biased region" description="Polar residues" evidence="1">
    <location>
        <begin position="177"/>
        <end position="188"/>
    </location>
</feature>
<protein>
    <recommendedName>
        <fullName evidence="3">DUF7144 domain-containing protein</fullName>
    </recommendedName>
</protein>
<keyword evidence="5" id="KW-1185">Reference proteome</keyword>